<organism evidence="2 3">
    <name type="scientific">Luteipulveratus flavus</name>
    <dbReference type="NCBI Taxonomy" id="3031728"/>
    <lineage>
        <taxon>Bacteria</taxon>
        <taxon>Bacillati</taxon>
        <taxon>Actinomycetota</taxon>
        <taxon>Actinomycetes</taxon>
        <taxon>Micrococcales</taxon>
        <taxon>Dermacoccaceae</taxon>
        <taxon>Luteipulveratus</taxon>
    </lineage>
</organism>
<feature type="compositionally biased region" description="Pro residues" evidence="1">
    <location>
        <begin position="52"/>
        <end position="67"/>
    </location>
</feature>
<name>A0ABT6CGJ8_9MICO</name>
<dbReference type="RefSeq" id="WP_277193626.1">
    <property type="nucleotide sequence ID" value="NZ_JAROAV010000055.1"/>
</dbReference>
<accession>A0ABT6CGJ8</accession>
<gene>
    <name evidence="2" type="ORF">P4R38_19420</name>
</gene>
<proteinExistence type="predicted"/>
<sequence length="329" mass="35383">MSSGRGNATTTRRTALLGAAGLIGLTACQRSEPSSSPTSVAPAGGGAGPAGTTPPPSTTSTPPPLPQLPRGGRTILPAYRLFGYCGSPASPALGRLGIGDLDERVEEMLTRSTPYAYGRPVLPVLELIATLVHPVPGADGKFRSWVADSVVDTYLAAARRHRALLVLNIQPGRARFIDELRHWERYLVQPDVGVALDPEWAVQPGQVPGRVFGSTTGQALDACAAYLSGLVAEHRLPEKLMIYHQLHLSIVRNEAALKQHPGVALVKSIDGIGRRDWKIKAYDNIRAQTPASVHSGFKLFYEEDERYGPLMTPAEVMALSPQPEYVLFE</sequence>
<evidence type="ECO:0008006" key="4">
    <source>
        <dbReference type="Google" id="ProtNLM"/>
    </source>
</evidence>
<comment type="caution">
    <text evidence="2">The sequence shown here is derived from an EMBL/GenBank/DDBJ whole genome shotgun (WGS) entry which is preliminary data.</text>
</comment>
<evidence type="ECO:0000256" key="1">
    <source>
        <dbReference type="SAM" id="MobiDB-lite"/>
    </source>
</evidence>
<dbReference type="Proteomes" id="UP001528912">
    <property type="component" value="Unassembled WGS sequence"/>
</dbReference>
<dbReference type="EMBL" id="JAROAV010000055">
    <property type="protein sequence ID" value="MDF8266426.1"/>
    <property type="molecule type" value="Genomic_DNA"/>
</dbReference>
<evidence type="ECO:0000313" key="2">
    <source>
        <dbReference type="EMBL" id="MDF8266426.1"/>
    </source>
</evidence>
<reference evidence="2 3" key="1">
    <citation type="submission" date="2023-03" db="EMBL/GenBank/DDBJ databases">
        <title>YIM 133296 draft genome.</title>
        <authorList>
            <person name="Xiong L."/>
        </authorList>
    </citation>
    <scope>NUCLEOTIDE SEQUENCE [LARGE SCALE GENOMIC DNA]</scope>
    <source>
        <strain evidence="2 3">YIM 133296</strain>
    </source>
</reference>
<dbReference type="PROSITE" id="PS51257">
    <property type="entry name" value="PROKAR_LIPOPROTEIN"/>
    <property type="match status" value="1"/>
</dbReference>
<evidence type="ECO:0000313" key="3">
    <source>
        <dbReference type="Proteomes" id="UP001528912"/>
    </source>
</evidence>
<protein>
    <recommendedName>
        <fullName evidence="4">Lipoprotein</fullName>
    </recommendedName>
</protein>
<feature type="region of interest" description="Disordered" evidence="1">
    <location>
        <begin position="28"/>
        <end position="70"/>
    </location>
</feature>
<feature type="compositionally biased region" description="Low complexity" evidence="1">
    <location>
        <begin position="28"/>
        <end position="42"/>
    </location>
</feature>
<keyword evidence="3" id="KW-1185">Reference proteome</keyword>